<organism evidence="1 2">
    <name type="scientific">Gymnopilus dilepis</name>
    <dbReference type="NCBI Taxonomy" id="231916"/>
    <lineage>
        <taxon>Eukaryota</taxon>
        <taxon>Fungi</taxon>
        <taxon>Dikarya</taxon>
        <taxon>Basidiomycota</taxon>
        <taxon>Agaricomycotina</taxon>
        <taxon>Agaricomycetes</taxon>
        <taxon>Agaricomycetidae</taxon>
        <taxon>Agaricales</taxon>
        <taxon>Agaricineae</taxon>
        <taxon>Hymenogastraceae</taxon>
        <taxon>Gymnopilus</taxon>
    </lineage>
</organism>
<name>A0A409VIR1_9AGAR</name>
<accession>A0A409VIR1</accession>
<dbReference type="EMBL" id="NHYE01005637">
    <property type="protein sequence ID" value="PPQ66169.1"/>
    <property type="molecule type" value="Genomic_DNA"/>
</dbReference>
<dbReference type="InParanoid" id="A0A409VIR1"/>
<evidence type="ECO:0000313" key="1">
    <source>
        <dbReference type="EMBL" id="PPQ66169.1"/>
    </source>
</evidence>
<dbReference type="Proteomes" id="UP000284706">
    <property type="component" value="Unassembled WGS sequence"/>
</dbReference>
<sequence length="81" mass="8681">MEVQEVRTELEIVERSDGFGQIAQAAFRKSPRTSGGFEGEEAQAQGVKWSSDFGMDLLDDACNKGLNVGVSRAALAVDSLC</sequence>
<gene>
    <name evidence="1" type="ORF">CVT26_010891</name>
</gene>
<proteinExistence type="predicted"/>
<evidence type="ECO:0000313" key="2">
    <source>
        <dbReference type="Proteomes" id="UP000284706"/>
    </source>
</evidence>
<keyword evidence="2" id="KW-1185">Reference proteome</keyword>
<comment type="caution">
    <text evidence="1">The sequence shown here is derived from an EMBL/GenBank/DDBJ whole genome shotgun (WGS) entry which is preliminary data.</text>
</comment>
<reference evidence="1 2" key="1">
    <citation type="journal article" date="2018" name="Evol. Lett.">
        <title>Horizontal gene cluster transfer increased hallucinogenic mushroom diversity.</title>
        <authorList>
            <person name="Reynolds H.T."/>
            <person name="Vijayakumar V."/>
            <person name="Gluck-Thaler E."/>
            <person name="Korotkin H.B."/>
            <person name="Matheny P.B."/>
            <person name="Slot J.C."/>
        </authorList>
    </citation>
    <scope>NUCLEOTIDE SEQUENCE [LARGE SCALE GENOMIC DNA]</scope>
    <source>
        <strain evidence="1 2">SRW20</strain>
    </source>
</reference>
<protein>
    <submittedName>
        <fullName evidence="1">Uncharacterized protein</fullName>
    </submittedName>
</protein>
<dbReference type="AlphaFoldDB" id="A0A409VIR1"/>